<dbReference type="EMBL" id="JASJQH010003570">
    <property type="protein sequence ID" value="KAK9759576.1"/>
    <property type="molecule type" value="Genomic_DNA"/>
</dbReference>
<evidence type="ECO:0000313" key="2">
    <source>
        <dbReference type="EMBL" id="KAK9759576.1"/>
    </source>
</evidence>
<gene>
    <name evidence="2" type="primary">PYK1_9</name>
    <name evidence="2" type="ORF">K7432_017288</name>
</gene>
<dbReference type="PANTHER" id="PTHR11817">
    <property type="entry name" value="PYRUVATE KINASE"/>
    <property type="match status" value="1"/>
</dbReference>
<comment type="caution">
    <text evidence="2">The sequence shown here is derived from an EMBL/GenBank/DDBJ whole genome shotgun (WGS) entry which is preliminary data.</text>
</comment>
<dbReference type="InterPro" id="IPR015795">
    <property type="entry name" value="Pyrv_Knase_C"/>
</dbReference>
<accession>A0ABR2WDI8</accession>
<dbReference type="InterPro" id="IPR036918">
    <property type="entry name" value="Pyrv_Knase_C_sf"/>
</dbReference>
<protein>
    <submittedName>
        <fullName evidence="2">Pyruvate kinase</fullName>
        <ecNumber evidence="2">2.7.1.40</ecNumber>
    </submittedName>
</protein>
<feature type="domain" description="Pyruvate kinase C-terminal" evidence="1">
    <location>
        <begin position="2"/>
        <end position="113"/>
    </location>
</feature>
<keyword evidence="2" id="KW-0418">Kinase</keyword>
<dbReference type="GO" id="GO:0016301">
    <property type="term" value="F:kinase activity"/>
    <property type="evidence" value="ECO:0007669"/>
    <property type="project" value="UniProtKB-KW"/>
</dbReference>
<name>A0ABR2WDI8_9FUNG</name>
<keyword evidence="3" id="KW-1185">Reference proteome</keyword>
<dbReference type="SUPFAM" id="SSF52935">
    <property type="entry name" value="PK C-terminal domain-like"/>
    <property type="match status" value="1"/>
</dbReference>
<sequence length="115" mass="12452">LEAGAGAIVVLTQSGNTARLVSKYRPSCPIITVTRNGSVARQAHLHSGCYPFLYQQPAVEGSDSKEWQEDVDARIEFAIEQGVKANLVKRGQPVVVIQGYKEGLGNTNNMRVIIA</sequence>
<feature type="non-terminal residue" evidence="2">
    <location>
        <position position="1"/>
    </location>
</feature>
<keyword evidence="2" id="KW-0808">Transferase</keyword>
<dbReference type="InterPro" id="IPR001697">
    <property type="entry name" value="Pyr_Knase"/>
</dbReference>
<evidence type="ECO:0000259" key="1">
    <source>
        <dbReference type="Pfam" id="PF02887"/>
    </source>
</evidence>
<reference evidence="2 3" key="1">
    <citation type="submission" date="2023-04" db="EMBL/GenBank/DDBJ databases">
        <title>Genome of Basidiobolus ranarum AG-B5.</title>
        <authorList>
            <person name="Stajich J.E."/>
            <person name="Carter-House D."/>
            <person name="Gryganskyi A."/>
        </authorList>
    </citation>
    <scope>NUCLEOTIDE SEQUENCE [LARGE SCALE GENOMIC DNA]</scope>
    <source>
        <strain evidence="2 3">AG-B5</strain>
    </source>
</reference>
<dbReference type="Gene3D" id="3.40.1380.20">
    <property type="entry name" value="Pyruvate kinase, C-terminal domain"/>
    <property type="match status" value="1"/>
</dbReference>
<dbReference type="EC" id="2.7.1.40" evidence="2"/>
<dbReference type="GO" id="GO:0004743">
    <property type="term" value="F:pyruvate kinase activity"/>
    <property type="evidence" value="ECO:0007669"/>
    <property type="project" value="UniProtKB-EC"/>
</dbReference>
<keyword evidence="2" id="KW-0670">Pyruvate</keyword>
<proteinExistence type="predicted"/>
<organism evidence="2 3">
    <name type="scientific">Basidiobolus ranarum</name>
    <dbReference type="NCBI Taxonomy" id="34480"/>
    <lineage>
        <taxon>Eukaryota</taxon>
        <taxon>Fungi</taxon>
        <taxon>Fungi incertae sedis</taxon>
        <taxon>Zoopagomycota</taxon>
        <taxon>Entomophthoromycotina</taxon>
        <taxon>Basidiobolomycetes</taxon>
        <taxon>Basidiobolales</taxon>
        <taxon>Basidiobolaceae</taxon>
        <taxon>Basidiobolus</taxon>
    </lineage>
</organism>
<evidence type="ECO:0000313" key="3">
    <source>
        <dbReference type="Proteomes" id="UP001479436"/>
    </source>
</evidence>
<dbReference type="Pfam" id="PF02887">
    <property type="entry name" value="PK_C"/>
    <property type="match status" value="1"/>
</dbReference>
<dbReference type="Proteomes" id="UP001479436">
    <property type="component" value="Unassembled WGS sequence"/>
</dbReference>